<dbReference type="AlphaFoldDB" id="A0A0E9W2D9"/>
<protein>
    <submittedName>
        <fullName evidence="1">Uncharacterized protein</fullName>
    </submittedName>
</protein>
<evidence type="ECO:0000313" key="1">
    <source>
        <dbReference type="EMBL" id="JAH83638.1"/>
    </source>
</evidence>
<organism evidence="1">
    <name type="scientific">Anguilla anguilla</name>
    <name type="common">European freshwater eel</name>
    <name type="synonym">Muraena anguilla</name>
    <dbReference type="NCBI Taxonomy" id="7936"/>
    <lineage>
        <taxon>Eukaryota</taxon>
        <taxon>Metazoa</taxon>
        <taxon>Chordata</taxon>
        <taxon>Craniata</taxon>
        <taxon>Vertebrata</taxon>
        <taxon>Euteleostomi</taxon>
        <taxon>Actinopterygii</taxon>
        <taxon>Neopterygii</taxon>
        <taxon>Teleostei</taxon>
        <taxon>Anguilliformes</taxon>
        <taxon>Anguillidae</taxon>
        <taxon>Anguilla</taxon>
    </lineage>
</organism>
<proteinExistence type="predicted"/>
<sequence length="37" mass="4257">MIAFLAMQVCPLPLEFQCLCSISCLRAYIELHIIIFL</sequence>
<reference evidence="1" key="2">
    <citation type="journal article" date="2015" name="Fish Shellfish Immunol.">
        <title>Early steps in the European eel (Anguilla anguilla)-Vibrio vulnificus interaction in the gills: Role of the RtxA13 toxin.</title>
        <authorList>
            <person name="Callol A."/>
            <person name="Pajuelo D."/>
            <person name="Ebbesson L."/>
            <person name="Teles M."/>
            <person name="MacKenzie S."/>
            <person name="Amaro C."/>
        </authorList>
    </citation>
    <scope>NUCLEOTIDE SEQUENCE</scope>
</reference>
<dbReference type="EMBL" id="GBXM01024939">
    <property type="protein sequence ID" value="JAH83638.1"/>
    <property type="molecule type" value="Transcribed_RNA"/>
</dbReference>
<name>A0A0E9W2D9_ANGAN</name>
<reference evidence="1" key="1">
    <citation type="submission" date="2014-11" db="EMBL/GenBank/DDBJ databases">
        <authorList>
            <person name="Amaro Gonzalez C."/>
        </authorList>
    </citation>
    <scope>NUCLEOTIDE SEQUENCE</scope>
</reference>
<accession>A0A0E9W2D9</accession>
<dbReference type="EMBL" id="GBXM01030520">
    <property type="protein sequence ID" value="JAH78057.1"/>
    <property type="molecule type" value="Transcribed_RNA"/>
</dbReference>